<organism evidence="2 3">
    <name type="scientific">Hohenbuehelia grisea</name>
    <dbReference type="NCBI Taxonomy" id="104357"/>
    <lineage>
        <taxon>Eukaryota</taxon>
        <taxon>Fungi</taxon>
        <taxon>Dikarya</taxon>
        <taxon>Basidiomycota</taxon>
        <taxon>Agaricomycotina</taxon>
        <taxon>Agaricomycetes</taxon>
        <taxon>Agaricomycetidae</taxon>
        <taxon>Agaricales</taxon>
        <taxon>Pleurotineae</taxon>
        <taxon>Pleurotaceae</taxon>
        <taxon>Hohenbuehelia</taxon>
    </lineage>
</organism>
<dbReference type="Gene3D" id="3.40.50.620">
    <property type="entry name" value="HUPs"/>
    <property type="match status" value="1"/>
</dbReference>
<name>A0ABR3JCF6_9AGAR</name>
<feature type="compositionally biased region" description="Basic and acidic residues" evidence="1">
    <location>
        <begin position="99"/>
        <end position="108"/>
    </location>
</feature>
<evidence type="ECO:0000256" key="1">
    <source>
        <dbReference type="SAM" id="MobiDB-lite"/>
    </source>
</evidence>
<protein>
    <recommendedName>
        <fullName evidence="4">Nicotinamide-nucleotide adenylyltransferase</fullName>
    </recommendedName>
</protein>
<proteinExistence type="predicted"/>
<keyword evidence="3" id="KW-1185">Reference proteome</keyword>
<comment type="caution">
    <text evidence="2">The sequence shown here is derived from an EMBL/GenBank/DDBJ whole genome shotgun (WGS) entry which is preliminary data.</text>
</comment>
<feature type="region of interest" description="Disordered" evidence="1">
    <location>
        <begin position="88"/>
        <end position="108"/>
    </location>
</feature>
<dbReference type="Proteomes" id="UP001556367">
    <property type="component" value="Unassembled WGS sequence"/>
</dbReference>
<dbReference type="InterPro" id="IPR014729">
    <property type="entry name" value="Rossmann-like_a/b/a_fold"/>
</dbReference>
<dbReference type="PANTHER" id="PTHR31285">
    <property type="entry name" value="NICOTINAMIDE MONONUCLEOTIDE ADENYLYLTRANSFERASE"/>
    <property type="match status" value="1"/>
</dbReference>
<dbReference type="PANTHER" id="PTHR31285:SF0">
    <property type="entry name" value="NICOTINAMIDE MONONUCLEOTIDE ADENYLYLTRANSFERASE"/>
    <property type="match status" value="1"/>
</dbReference>
<feature type="region of interest" description="Disordered" evidence="1">
    <location>
        <begin position="217"/>
        <end position="237"/>
    </location>
</feature>
<evidence type="ECO:0000313" key="2">
    <source>
        <dbReference type="EMBL" id="KAL0953241.1"/>
    </source>
</evidence>
<gene>
    <name evidence="2" type="ORF">HGRIS_004494</name>
</gene>
<feature type="compositionally biased region" description="Polar residues" evidence="1">
    <location>
        <begin position="346"/>
        <end position="356"/>
    </location>
</feature>
<dbReference type="SUPFAM" id="SSF52374">
    <property type="entry name" value="Nucleotidylyl transferase"/>
    <property type="match status" value="1"/>
</dbReference>
<feature type="compositionally biased region" description="Low complexity" evidence="1">
    <location>
        <begin position="217"/>
        <end position="234"/>
    </location>
</feature>
<accession>A0ABR3JCF6</accession>
<dbReference type="EMBL" id="JASNQZ010000008">
    <property type="protein sequence ID" value="KAL0953241.1"/>
    <property type="molecule type" value="Genomic_DNA"/>
</dbReference>
<feature type="region of interest" description="Disordered" evidence="1">
    <location>
        <begin position="300"/>
        <end position="356"/>
    </location>
</feature>
<feature type="compositionally biased region" description="Polar residues" evidence="1">
    <location>
        <begin position="312"/>
        <end position="333"/>
    </location>
</feature>
<sequence>MLARQVIEDETSKPMMRVLTRSSISSLLQHIQSGMANPPIGLVYTSHDRWPLPPSRQRSAPPCPKRLRISVLDSSFNPPTLAHLALANHPRPRFASSDDDNKHSENEHYPDYDAKLLLLSVRNADKTLKPTDASFMQRIEMMMLLTDSIVAHPSLEHGTPFSGQPQNWASTAQGPQDTHVTEANVAVAIIDEPTFVGKSSALLTFLRDRLASLETLLSGAAPTPPTTAGSPQSAEPRAPDIELTFLVGIDTLERLFVPKYYASSDPTATPEENMLIALRKFMSSQPGGDNARVVCARRIPTSTPSLPPRPSAQSASFDIKPSSTTLVTPSGASASPHAREEPLSSVLESGSMPSDQLQQARMGPEQSIEFLQEFISSGRVAMIDIGENEQTFSSSAVREMISVSSSGRNPDEPHWRSEHAAWRQVVPEQVAQYVLAEGLYAIIQS</sequence>
<reference evidence="3" key="1">
    <citation type="submission" date="2024-06" db="EMBL/GenBank/DDBJ databases">
        <title>Multi-omics analyses provide insights into the biosynthesis of the anticancer antibiotic pleurotin in Hohenbuehelia grisea.</title>
        <authorList>
            <person name="Weaver J.A."/>
            <person name="Alberti F."/>
        </authorList>
    </citation>
    <scope>NUCLEOTIDE SEQUENCE [LARGE SCALE GENOMIC DNA]</scope>
    <source>
        <strain evidence="3">T-177</strain>
    </source>
</reference>
<evidence type="ECO:0000313" key="3">
    <source>
        <dbReference type="Proteomes" id="UP001556367"/>
    </source>
</evidence>
<evidence type="ECO:0008006" key="4">
    <source>
        <dbReference type="Google" id="ProtNLM"/>
    </source>
</evidence>